<feature type="compositionally biased region" description="Basic and acidic residues" evidence="4">
    <location>
        <begin position="1"/>
        <end position="16"/>
    </location>
</feature>
<protein>
    <submittedName>
        <fullName evidence="6">Uncharacterized protein</fullName>
    </submittedName>
</protein>
<comment type="subcellular location">
    <subcellularLocation>
        <location evidence="1">Cell membrane</location>
    </subcellularLocation>
</comment>
<keyword evidence="5" id="KW-0812">Transmembrane</keyword>
<dbReference type="SUPFAM" id="SSF50956">
    <property type="entry name" value="Thermostable phytase (3-phytase)"/>
    <property type="match status" value="1"/>
</dbReference>
<dbReference type="OrthoDB" id="6080098at2"/>
<evidence type="ECO:0000256" key="4">
    <source>
        <dbReference type="SAM" id="MobiDB-lite"/>
    </source>
</evidence>
<evidence type="ECO:0000313" key="6">
    <source>
        <dbReference type="EMBL" id="VVO34924.1"/>
    </source>
</evidence>
<dbReference type="InterPro" id="IPR009722">
    <property type="entry name" value="YjiK/CarP"/>
</dbReference>
<evidence type="ECO:0000256" key="5">
    <source>
        <dbReference type="SAM" id="Phobius"/>
    </source>
</evidence>
<reference evidence="6 7" key="1">
    <citation type="submission" date="2019-09" db="EMBL/GenBank/DDBJ databases">
        <authorList>
            <person name="Chandra G."/>
            <person name="Truman W A."/>
        </authorList>
    </citation>
    <scope>NUCLEOTIDE SEQUENCE [LARGE SCALE GENOMIC DNA]</scope>
    <source>
        <strain evidence="6">PS723</strain>
    </source>
</reference>
<evidence type="ECO:0000256" key="2">
    <source>
        <dbReference type="ARBA" id="ARBA00022475"/>
    </source>
</evidence>
<dbReference type="Pfam" id="PF06977">
    <property type="entry name" value="SdiA-regulated"/>
    <property type="match status" value="1"/>
</dbReference>
<proteinExistence type="predicted"/>
<keyword evidence="5" id="KW-1133">Transmembrane helix</keyword>
<sequence length="324" mass="36239">MLFETGKAKPGQEKQRVKPRHGSRLRRLGWSLVVLGLIVLYATSSRSYWHQQVYFYLHNRWTGDTAPGKNIWLPDYHPVIDGKPLESIRHNLSGITYDYDRDRLLAVTNGSPVELLALSKTGEVLERYPLSGFKDLEGITYLGNGRVALAEERLQQLDIIDLPTAVRPIQVEEAQFIALAINLSHSNKGFEGVTYDAANDRLLAIKERDPRQLFEVSGVMKSLDGPLQIKVGDLTSWINRSVFASDLSDGYYHPGTGHLLILSDESKSIIELDGDGKFVSFLPLRSGVSQLKAHAPQAEGVTMDSAGNLYVVSEPNLFYKFQKK</sequence>
<evidence type="ECO:0000256" key="3">
    <source>
        <dbReference type="ARBA" id="ARBA00023136"/>
    </source>
</evidence>
<dbReference type="GO" id="GO:0005886">
    <property type="term" value="C:plasma membrane"/>
    <property type="evidence" value="ECO:0007669"/>
    <property type="project" value="UniProtKB-SubCell"/>
</dbReference>
<dbReference type="Proteomes" id="UP000379480">
    <property type="component" value="Unassembled WGS sequence"/>
</dbReference>
<keyword evidence="3 5" id="KW-0472">Membrane</keyword>
<dbReference type="CDD" id="cd09971">
    <property type="entry name" value="SdiA-regulated"/>
    <property type="match status" value="1"/>
</dbReference>
<name>A0A5E7F7H6_PSEFL</name>
<dbReference type="AlphaFoldDB" id="A0A5E7F7H6"/>
<feature type="region of interest" description="Disordered" evidence="4">
    <location>
        <begin position="1"/>
        <end position="20"/>
    </location>
</feature>
<keyword evidence="2" id="KW-1003">Cell membrane</keyword>
<evidence type="ECO:0000313" key="7">
    <source>
        <dbReference type="Proteomes" id="UP000379480"/>
    </source>
</evidence>
<accession>A0A5E7F7H6</accession>
<organism evidence="6 7">
    <name type="scientific">Pseudomonas fluorescens</name>
    <dbReference type="NCBI Taxonomy" id="294"/>
    <lineage>
        <taxon>Bacteria</taxon>
        <taxon>Pseudomonadati</taxon>
        <taxon>Pseudomonadota</taxon>
        <taxon>Gammaproteobacteria</taxon>
        <taxon>Pseudomonadales</taxon>
        <taxon>Pseudomonadaceae</taxon>
        <taxon>Pseudomonas</taxon>
    </lineage>
</organism>
<dbReference type="EMBL" id="CABVHY010000033">
    <property type="protein sequence ID" value="VVO34924.1"/>
    <property type="molecule type" value="Genomic_DNA"/>
</dbReference>
<gene>
    <name evidence="6" type="ORF">PS723_05297</name>
</gene>
<feature type="transmembrane region" description="Helical" evidence="5">
    <location>
        <begin position="28"/>
        <end position="49"/>
    </location>
</feature>
<evidence type="ECO:0000256" key="1">
    <source>
        <dbReference type="ARBA" id="ARBA00004236"/>
    </source>
</evidence>